<dbReference type="PANTHER" id="PTHR11732">
    <property type="entry name" value="ALDO/KETO REDUCTASE"/>
    <property type="match status" value="1"/>
</dbReference>
<dbReference type="STRING" id="4072.A0A2G2ZHF4"/>
<dbReference type="GO" id="GO:0016491">
    <property type="term" value="F:oxidoreductase activity"/>
    <property type="evidence" value="ECO:0007669"/>
    <property type="project" value="InterPro"/>
</dbReference>
<protein>
    <submittedName>
        <fullName evidence="1">Uncharacterized protein</fullName>
    </submittedName>
</protein>
<dbReference type="Proteomes" id="UP000222542">
    <property type="component" value="Unassembled WGS sequence"/>
</dbReference>
<evidence type="ECO:0000313" key="2">
    <source>
        <dbReference type="Proteomes" id="UP000222542"/>
    </source>
</evidence>
<reference evidence="1 2" key="1">
    <citation type="journal article" date="2014" name="Nat. Genet.">
        <title>Genome sequence of the hot pepper provides insights into the evolution of pungency in Capsicum species.</title>
        <authorList>
            <person name="Kim S."/>
            <person name="Park M."/>
            <person name="Yeom S.I."/>
            <person name="Kim Y.M."/>
            <person name="Lee J.M."/>
            <person name="Lee H.A."/>
            <person name="Seo E."/>
            <person name="Choi J."/>
            <person name="Cheong K."/>
            <person name="Kim K.T."/>
            <person name="Jung K."/>
            <person name="Lee G.W."/>
            <person name="Oh S.K."/>
            <person name="Bae C."/>
            <person name="Kim S.B."/>
            <person name="Lee H.Y."/>
            <person name="Kim S.Y."/>
            <person name="Kim M.S."/>
            <person name="Kang B.C."/>
            <person name="Jo Y.D."/>
            <person name="Yang H.B."/>
            <person name="Jeong H.J."/>
            <person name="Kang W.H."/>
            <person name="Kwon J.K."/>
            <person name="Shin C."/>
            <person name="Lim J.Y."/>
            <person name="Park J.H."/>
            <person name="Huh J.H."/>
            <person name="Kim J.S."/>
            <person name="Kim B.D."/>
            <person name="Cohen O."/>
            <person name="Paran I."/>
            <person name="Suh M.C."/>
            <person name="Lee S.B."/>
            <person name="Kim Y.K."/>
            <person name="Shin Y."/>
            <person name="Noh S.J."/>
            <person name="Park J."/>
            <person name="Seo Y.S."/>
            <person name="Kwon S.Y."/>
            <person name="Kim H.A."/>
            <person name="Park J.M."/>
            <person name="Kim H.J."/>
            <person name="Choi S.B."/>
            <person name="Bosland P.W."/>
            <person name="Reeves G."/>
            <person name="Jo S.H."/>
            <person name="Lee B.W."/>
            <person name="Cho H.T."/>
            <person name="Choi H.S."/>
            <person name="Lee M.S."/>
            <person name="Yu Y."/>
            <person name="Do Choi Y."/>
            <person name="Park B.S."/>
            <person name="van Deynze A."/>
            <person name="Ashrafi H."/>
            <person name="Hill T."/>
            <person name="Kim W.T."/>
            <person name="Pai H.S."/>
            <person name="Ahn H.K."/>
            <person name="Yeam I."/>
            <person name="Giovannoni J.J."/>
            <person name="Rose J.K."/>
            <person name="Sorensen I."/>
            <person name="Lee S.J."/>
            <person name="Kim R.W."/>
            <person name="Choi I.Y."/>
            <person name="Choi B.S."/>
            <person name="Lim J.S."/>
            <person name="Lee Y.H."/>
            <person name="Choi D."/>
        </authorList>
    </citation>
    <scope>NUCLEOTIDE SEQUENCE [LARGE SCALE GENOMIC DNA]</scope>
    <source>
        <strain evidence="2">cv. CM334</strain>
    </source>
</reference>
<dbReference type="SUPFAM" id="SSF51430">
    <property type="entry name" value="NAD(P)-linked oxidoreductase"/>
    <property type="match status" value="1"/>
</dbReference>
<accession>A0A2G2ZHF4</accession>
<keyword evidence="2" id="KW-1185">Reference proteome</keyword>
<dbReference type="InterPro" id="IPR036812">
    <property type="entry name" value="NAD(P)_OxRdtase_dom_sf"/>
</dbReference>
<organism evidence="1 2">
    <name type="scientific">Capsicum annuum</name>
    <name type="common">Capsicum pepper</name>
    <dbReference type="NCBI Taxonomy" id="4072"/>
    <lineage>
        <taxon>Eukaryota</taxon>
        <taxon>Viridiplantae</taxon>
        <taxon>Streptophyta</taxon>
        <taxon>Embryophyta</taxon>
        <taxon>Tracheophyta</taxon>
        <taxon>Spermatophyta</taxon>
        <taxon>Magnoliopsida</taxon>
        <taxon>eudicotyledons</taxon>
        <taxon>Gunneridae</taxon>
        <taxon>Pentapetalae</taxon>
        <taxon>asterids</taxon>
        <taxon>lamiids</taxon>
        <taxon>Solanales</taxon>
        <taxon>Solanaceae</taxon>
        <taxon>Solanoideae</taxon>
        <taxon>Capsiceae</taxon>
        <taxon>Capsicum</taxon>
    </lineage>
</organism>
<dbReference type="InterPro" id="IPR020471">
    <property type="entry name" value="AKR"/>
</dbReference>
<evidence type="ECO:0000313" key="1">
    <source>
        <dbReference type="EMBL" id="PHT81413.1"/>
    </source>
</evidence>
<dbReference type="AlphaFoldDB" id="A0A2G2ZHF4"/>
<name>A0A2G2ZHF4_CAPAN</name>
<proteinExistence type="predicted"/>
<gene>
    <name evidence="1" type="ORF">T459_14428</name>
</gene>
<dbReference type="Gene3D" id="3.20.20.100">
    <property type="entry name" value="NADP-dependent oxidoreductase domain"/>
    <property type="match status" value="1"/>
</dbReference>
<comment type="caution">
    <text evidence="1">The sequence shown here is derived from an EMBL/GenBank/DDBJ whole genome shotgun (WGS) entry which is preliminary data.</text>
</comment>
<reference evidence="1 2" key="2">
    <citation type="journal article" date="2017" name="Genome Biol.">
        <title>New reference genome sequences of hot pepper reveal the massive evolution of plant disease-resistance genes by retroduplication.</title>
        <authorList>
            <person name="Kim S."/>
            <person name="Park J."/>
            <person name="Yeom S.I."/>
            <person name="Kim Y.M."/>
            <person name="Seo E."/>
            <person name="Kim K.T."/>
            <person name="Kim M.S."/>
            <person name="Lee J.M."/>
            <person name="Cheong K."/>
            <person name="Shin H.S."/>
            <person name="Kim S.B."/>
            <person name="Han K."/>
            <person name="Lee J."/>
            <person name="Park M."/>
            <person name="Lee H.A."/>
            <person name="Lee H.Y."/>
            <person name="Lee Y."/>
            <person name="Oh S."/>
            <person name="Lee J.H."/>
            <person name="Choi E."/>
            <person name="Choi E."/>
            <person name="Lee S.E."/>
            <person name="Jeon J."/>
            <person name="Kim H."/>
            <person name="Choi G."/>
            <person name="Song H."/>
            <person name="Lee J."/>
            <person name="Lee S.C."/>
            <person name="Kwon J.K."/>
            <person name="Lee H.Y."/>
            <person name="Koo N."/>
            <person name="Hong Y."/>
            <person name="Kim R.W."/>
            <person name="Kang W.H."/>
            <person name="Huh J.H."/>
            <person name="Kang B.C."/>
            <person name="Yang T.J."/>
            <person name="Lee Y.H."/>
            <person name="Bennetzen J.L."/>
            <person name="Choi D."/>
        </authorList>
    </citation>
    <scope>NUCLEOTIDE SEQUENCE [LARGE SCALE GENOMIC DNA]</scope>
    <source>
        <strain evidence="2">cv. CM334</strain>
    </source>
</reference>
<dbReference type="Gramene" id="PHT81413">
    <property type="protein sequence ID" value="PHT81413"/>
    <property type="gene ID" value="T459_14428"/>
</dbReference>
<sequence length="100" mass="11312">MGTSYDSSCRPGADSSEMVKFSLLEAIKASYRHFNMSFVCQSKNPLGETTIEAIHFGPIKSRDKLFITTKLWCTFAQPHQVVHPCKLSLGQVIHFLFLFL</sequence>
<dbReference type="EMBL" id="AYRZ02000005">
    <property type="protein sequence ID" value="PHT81413.1"/>
    <property type="molecule type" value="Genomic_DNA"/>
</dbReference>
<dbReference type="OMA" id="MAMKXIG"/>